<feature type="non-terminal residue" evidence="8">
    <location>
        <position position="954"/>
    </location>
</feature>
<evidence type="ECO:0000259" key="7">
    <source>
        <dbReference type="PROSITE" id="PS50871"/>
    </source>
</evidence>
<keyword evidence="2" id="KW-0964">Secreted</keyword>
<dbReference type="InterPro" id="IPR008983">
    <property type="entry name" value="Tumour_necrosis_fac-like_dom"/>
</dbReference>
<feature type="compositionally biased region" description="Low complexity" evidence="6">
    <location>
        <begin position="548"/>
        <end position="568"/>
    </location>
</feature>
<evidence type="ECO:0000256" key="1">
    <source>
        <dbReference type="ARBA" id="ARBA00004613"/>
    </source>
</evidence>
<keyword evidence="5" id="KW-0379">Hydroxylation</keyword>
<evidence type="ECO:0000313" key="10">
    <source>
        <dbReference type="Proteomes" id="UP000618051"/>
    </source>
</evidence>
<dbReference type="FunFam" id="2.60.120.40:FF:000001">
    <property type="entry name" value="Complement C1q B chain"/>
    <property type="match status" value="1"/>
</dbReference>
<dbReference type="InterPro" id="IPR008160">
    <property type="entry name" value="Collagen"/>
</dbReference>
<dbReference type="Proteomes" id="UP000618051">
    <property type="component" value="Unassembled WGS sequence"/>
</dbReference>
<evidence type="ECO:0000313" key="8">
    <source>
        <dbReference type="EMBL" id="KAG0137338.1"/>
    </source>
</evidence>
<dbReference type="GO" id="GO:0005576">
    <property type="term" value="C:extracellular region"/>
    <property type="evidence" value="ECO:0007669"/>
    <property type="project" value="UniProtKB-SubCell"/>
</dbReference>
<feature type="compositionally biased region" description="Low complexity" evidence="6">
    <location>
        <begin position="516"/>
        <end position="534"/>
    </location>
</feature>
<keyword evidence="10" id="KW-1185">Reference proteome</keyword>
<comment type="subcellular location">
    <subcellularLocation>
        <location evidence="1">Secreted</location>
    </subcellularLocation>
</comment>
<feature type="region of interest" description="Disordered" evidence="6">
    <location>
        <begin position="332"/>
        <end position="799"/>
    </location>
</feature>
<feature type="compositionally biased region" description="Pro residues" evidence="6">
    <location>
        <begin position="782"/>
        <end position="792"/>
    </location>
</feature>
<gene>
    <name evidence="8" type="ORF">IHE44_000185</name>
    <name evidence="9" type="ORF">IHE44_0009461</name>
</gene>
<evidence type="ECO:0000313" key="9">
    <source>
        <dbReference type="EMBL" id="KAI1241005.1"/>
    </source>
</evidence>
<keyword evidence="3" id="KW-0732">Signal</keyword>
<evidence type="ECO:0000256" key="4">
    <source>
        <dbReference type="ARBA" id="ARBA00023119"/>
    </source>
</evidence>
<dbReference type="SUPFAM" id="SSF49842">
    <property type="entry name" value="TNF-like"/>
    <property type="match status" value="1"/>
</dbReference>
<dbReference type="InterPro" id="IPR001073">
    <property type="entry name" value="C1q_dom"/>
</dbReference>
<organism evidence="8">
    <name type="scientific">Lamprotornis superbus</name>
    <dbReference type="NCBI Taxonomy" id="245042"/>
    <lineage>
        <taxon>Eukaryota</taxon>
        <taxon>Metazoa</taxon>
        <taxon>Chordata</taxon>
        <taxon>Craniata</taxon>
        <taxon>Vertebrata</taxon>
        <taxon>Euteleostomi</taxon>
        <taxon>Archelosauria</taxon>
        <taxon>Archosauria</taxon>
        <taxon>Dinosauria</taxon>
        <taxon>Saurischia</taxon>
        <taxon>Theropoda</taxon>
        <taxon>Coelurosauria</taxon>
        <taxon>Aves</taxon>
        <taxon>Neognathae</taxon>
        <taxon>Neoaves</taxon>
        <taxon>Telluraves</taxon>
        <taxon>Australaves</taxon>
        <taxon>Passeriformes</taxon>
        <taxon>Sturnidae</taxon>
        <taxon>Lamprotornis</taxon>
    </lineage>
</organism>
<feature type="compositionally biased region" description="Pro residues" evidence="6">
    <location>
        <begin position="483"/>
        <end position="492"/>
    </location>
</feature>
<dbReference type="GO" id="GO:0005581">
    <property type="term" value="C:collagen trimer"/>
    <property type="evidence" value="ECO:0007669"/>
    <property type="project" value="UniProtKB-KW"/>
</dbReference>
<dbReference type="EMBL" id="JADDUC020000003">
    <property type="protein sequence ID" value="KAI1241005.1"/>
    <property type="molecule type" value="Genomic_DNA"/>
</dbReference>
<dbReference type="PANTHER" id="PTHR15427">
    <property type="entry name" value="EMILIN ELASTIN MICROFIBRIL INTERFACE-LOCATED PROTEIN ELASTIN MICROFIBRIL INTERFACER"/>
    <property type="match status" value="1"/>
</dbReference>
<dbReference type="OrthoDB" id="10021193at2759"/>
<dbReference type="Pfam" id="PF01391">
    <property type="entry name" value="Collagen"/>
    <property type="match status" value="3"/>
</dbReference>
<protein>
    <submittedName>
        <fullName evidence="8">Collagen alpha-1(X) chain</fullName>
    </submittedName>
</protein>
<evidence type="ECO:0000256" key="6">
    <source>
        <dbReference type="SAM" id="MobiDB-lite"/>
    </source>
</evidence>
<dbReference type="PRINTS" id="PR00007">
    <property type="entry name" value="COMPLEMNTC1Q"/>
</dbReference>
<keyword evidence="4 8" id="KW-0176">Collagen</keyword>
<dbReference type="SMART" id="SM00110">
    <property type="entry name" value="C1Q"/>
    <property type="match status" value="1"/>
</dbReference>
<sequence length="954" mass="96572">TIAKTKFECKVIFFTLKRNLSPTLSHTYTQVNFHQFTTPEAPPLAAPPAGCPAVSAGYTLRPGPASDSPKSLRTAHINLTGQTPGEESNSKCPEALPAKSVLGLTSIFRMLSRQAEFFCPQIVVDTTDRANGETSTFLKATSGSGQAEIDHIFQKNKLFSSADNSVLTLINFKGVTISGWQTRQWVAGNPPGSSQQWALLGMLITWEGSCVYRLNSLYQFFYFINAETEADPERNKERDLTHLQCTITLSYALNLLQAICSRGSKYHHGKEDEVLSGCPNRSGNMHLQISLLLLFCLNIVHGGDGYFSERYQKQSSMKGPHFLPYNVKSQGVQVRGEQGPPGPPGPTGPRGQPGPAGKPGFGSPGPQGPPGPPGPPGFSAVGKPGAPGLPGKPGARGLNGEKGEPGPVGLPGARGPQGPPGTPGPAGLTVPGKPGPQGPPGAQGPRGPPGEKGEPGIPGINGQKGENGFGIPGRPGGRGLPGPQGPRGPPGPAGIGKPGENGLPGQPGLKGDRGFPGAPGAVGLPGPQGLPGEPGEVGIGKPGPMGPPGAAGIPGAKGHPGPAGLPGSPGLPGFGKPGLPGMKGHRGPEGPPGLPGPKGDQGPAGVPGEPGPVGPPGSMGPHGLKGVPGENGLPGPKGDMGPAGHPGFPGAKGERGLPGLEGKPGYPGEQGLAGPKGHPGLPGPKGDTGPAGLPGLPGPMGPQGAKGVPGTNGEPGPRGPSGIPGIRGPIGPPGLPGAPGAKGEPGAPGLPGPAGISTKGLSGPMGPPGPPGPKGSNGEPGLPGPPGPPGPPGQAVIPQMPEGYVKAGESRELSGISFIKGGVNQALTGMPVSAFSVILSKAYPAATVPIKFDKILYNRQQHYDPRTGIFTCRTPGLYYFSYHVHAKGTNVWVALYKNGSPLMYTYDEYKKGYLDQASGSAVIDLMENDQVWLQLPNSESNGLYSSDYVHSSFS</sequence>
<dbReference type="EMBL" id="JADDUC010000001">
    <property type="protein sequence ID" value="KAG0137338.1"/>
    <property type="molecule type" value="Genomic_DNA"/>
</dbReference>
<dbReference type="Gene3D" id="2.60.120.40">
    <property type="match status" value="1"/>
</dbReference>
<reference evidence="9" key="3">
    <citation type="submission" date="2022-01" db="EMBL/GenBank/DDBJ databases">
        <authorList>
            <person name="Rubenstein D.R."/>
        </authorList>
    </citation>
    <scope>NUCLEOTIDE SEQUENCE</scope>
    <source>
        <strain evidence="9">SS15</strain>
        <tissue evidence="9">Liver</tissue>
    </source>
</reference>
<reference evidence="9 10" key="2">
    <citation type="journal article" date="2021" name="J. Hered.">
        <title>Feather Gene Expression Elucidates the Developmental Basis of Plumage Iridescence in African Starlings.</title>
        <authorList>
            <person name="Rubenstein D.R."/>
            <person name="Corvelo A."/>
            <person name="MacManes M.D."/>
            <person name="Maia R."/>
            <person name="Narzisi G."/>
            <person name="Rousaki A."/>
            <person name="Vandenabeele P."/>
            <person name="Shawkey M.D."/>
            <person name="Solomon J."/>
        </authorList>
    </citation>
    <scope>NUCLEOTIDE SEQUENCE [LARGE SCALE GENOMIC DNA]</scope>
    <source>
        <strain evidence="9">SS15</strain>
    </source>
</reference>
<feature type="compositionally biased region" description="Low complexity" evidence="6">
    <location>
        <begin position="597"/>
        <end position="607"/>
    </location>
</feature>
<feature type="non-terminal residue" evidence="8">
    <location>
        <position position="1"/>
    </location>
</feature>
<comment type="caution">
    <text evidence="8">The sequence shown here is derived from an EMBL/GenBank/DDBJ whole genome shotgun (WGS) entry which is preliminary data.</text>
</comment>
<dbReference type="PANTHER" id="PTHR15427:SF48">
    <property type="entry name" value="COLLAGEN ALPHA-1(X) CHAIN"/>
    <property type="match status" value="1"/>
</dbReference>
<evidence type="ECO:0000256" key="2">
    <source>
        <dbReference type="ARBA" id="ARBA00022525"/>
    </source>
</evidence>
<feature type="compositionally biased region" description="Low complexity" evidence="6">
    <location>
        <begin position="720"/>
        <end position="729"/>
    </location>
</feature>
<dbReference type="PROSITE" id="PS50871">
    <property type="entry name" value="C1Q"/>
    <property type="match status" value="1"/>
</dbReference>
<feature type="compositionally biased region" description="Gly residues" evidence="6">
    <location>
        <begin position="465"/>
        <end position="482"/>
    </location>
</feature>
<proteinExistence type="predicted"/>
<dbReference type="Pfam" id="PF00386">
    <property type="entry name" value="C1q"/>
    <property type="match status" value="1"/>
</dbReference>
<name>A0A835U295_9PASS</name>
<evidence type="ECO:0000256" key="5">
    <source>
        <dbReference type="ARBA" id="ARBA00023278"/>
    </source>
</evidence>
<evidence type="ECO:0000256" key="3">
    <source>
        <dbReference type="ARBA" id="ARBA00022729"/>
    </source>
</evidence>
<accession>A0A835U295</accession>
<dbReference type="AlphaFoldDB" id="A0A835U295"/>
<dbReference type="InterPro" id="IPR050392">
    <property type="entry name" value="Collagen/C1q_domain"/>
</dbReference>
<feature type="domain" description="C1q" evidence="7">
    <location>
        <begin position="828"/>
        <end position="954"/>
    </location>
</feature>
<feature type="compositionally biased region" description="Low complexity" evidence="6">
    <location>
        <begin position="738"/>
        <end position="757"/>
    </location>
</feature>
<reference evidence="8" key="1">
    <citation type="submission" date="2020-10" db="EMBL/GenBank/DDBJ databases">
        <title>Feather gene expression reveals the developmental basis of iridescence in African starlings.</title>
        <authorList>
            <person name="Rubenstein D.R."/>
        </authorList>
    </citation>
    <scope>NUCLEOTIDE SEQUENCE</scope>
    <source>
        <strain evidence="8">SS15</strain>
        <tissue evidence="8">Liver</tissue>
    </source>
</reference>
<feature type="compositionally biased region" description="Pro residues" evidence="6">
    <location>
        <begin position="366"/>
        <end position="376"/>
    </location>
</feature>